<evidence type="ECO:0000256" key="5">
    <source>
        <dbReference type="ARBA" id="ARBA00023015"/>
    </source>
</evidence>
<keyword evidence="12" id="KW-1185">Reference proteome</keyword>
<evidence type="ECO:0000256" key="4">
    <source>
        <dbReference type="ARBA" id="ARBA00022833"/>
    </source>
</evidence>
<dbReference type="PROSITE" id="PS50808">
    <property type="entry name" value="ZF_BED"/>
    <property type="match status" value="1"/>
</dbReference>
<evidence type="ECO:0000256" key="3">
    <source>
        <dbReference type="ARBA" id="ARBA00022771"/>
    </source>
</evidence>
<dbReference type="InterPro" id="IPR052035">
    <property type="entry name" value="ZnF_BED_domain_contain"/>
</dbReference>
<dbReference type="GO" id="GO:0003677">
    <property type="term" value="F:DNA binding"/>
    <property type="evidence" value="ECO:0007669"/>
    <property type="project" value="InterPro"/>
</dbReference>
<evidence type="ECO:0000313" key="12">
    <source>
        <dbReference type="Proteomes" id="UP000708208"/>
    </source>
</evidence>
<feature type="compositionally biased region" description="Low complexity" evidence="9">
    <location>
        <begin position="17"/>
        <end position="32"/>
    </location>
</feature>
<dbReference type="Proteomes" id="UP000708208">
    <property type="component" value="Unassembled WGS sequence"/>
</dbReference>
<evidence type="ECO:0000256" key="2">
    <source>
        <dbReference type="ARBA" id="ARBA00022723"/>
    </source>
</evidence>
<organism evidence="11 12">
    <name type="scientific">Allacma fusca</name>
    <dbReference type="NCBI Taxonomy" id="39272"/>
    <lineage>
        <taxon>Eukaryota</taxon>
        <taxon>Metazoa</taxon>
        <taxon>Ecdysozoa</taxon>
        <taxon>Arthropoda</taxon>
        <taxon>Hexapoda</taxon>
        <taxon>Collembola</taxon>
        <taxon>Symphypleona</taxon>
        <taxon>Sminthuridae</taxon>
        <taxon>Allacma</taxon>
    </lineage>
</organism>
<dbReference type="Pfam" id="PF02892">
    <property type="entry name" value="zf-BED"/>
    <property type="match status" value="1"/>
</dbReference>
<dbReference type="PANTHER" id="PTHR46481:SF10">
    <property type="entry name" value="ZINC FINGER BED DOMAIN-CONTAINING PROTEIN 39"/>
    <property type="match status" value="1"/>
</dbReference>
<proteinExistence type="predicted"/>
<evidence type="ECO:0000256" key="8">
    <source>
        <dbReference type="PROSITE-ProRule" id="PRU00027"/>
    </source>
</evidence>
<dbReference type="OrthoDB" id="1607513at2759"/>
<keyword evidence="2" id="KW-0479">Metal-binding</keyword>
<dbReference type="SMART" id="SM00614">
    <property type="entry name" value="ZnF_BED"/>
    <property type="match status" value="1"/>
</dbReference>
<evidence type="ECO:0000259" key="10">
    <source>
        <dbReference type="PROSITE" id="PS50808"/>
    </source>
</evidence>
<dbReference type="GO" id="GO:0005634">
    <property type="term" value="C:nucleus"/>
    <property type="evidence" value="ECO:0007669"/>
    <property type="project" value="UniProtKB-SubCell"/>
</dbReference>
<keyword evidence="4" id="KW-0862">Zinc</keyword>
<accession>A0A8J2JEW1</accession>
<feature type="region of interest" description="Disordered" evidence="9">
    <location>
        <begin position="1"/>
        <end position="32"/>
    </location>
</feature>
<reference evidence="11" key="1">
    <citation type="submission" date="2021-06" db="EMBL/GenBank/DDBJ databases">
        <authorList>
            <person name="Hodson N. C."/>
            <person name="Mongue J. A."/>
            <person name="Jaron S. K."/>
        </authorList>
    </citation>
    <scope>NUCLEOTIDE SEQUENCE</scope>
</reference>
<dbReference type="InterPro" id="IPR003656">
    <property type="entry name" value="Znf_BED"/>
</dbReference>
<sequence length="253" mass="28521">MEINCENSAHESEDVSDTFTVGSSSSSKNNTKSFRSSIHQHYKLLDCKSKFKCNYCGNVLKRDSTGSTSSLRKHVARSHKSVALKGDHEAKTSQLSIDNFLVMDSRDKFDQHRFKKLLVEFVIDSNQPFSIVNSRKNASGRKATDKIAIITDCWTSKNFVSFHGIIACFISSDWKYEEIMLDFDMIVGHHTGKNLASSLCKVLENYSIIDKVISITCDNASNCDAFVKEFETLCKEKGLQFSALQQRVSCTYC</sequence>
<feature type="domain" description="BED-type" evidence="10">
    <location>
        <begin position="33"/>
        <end position="86"/>
    </location>
</feature>
<evidence type="ECO:0000256" key="9">
    <source>
        <dbReference type="SAM" id="MobiDB-lite"/>
    </source>
</evidence>
<keyword evidence="7" id="KW-0539">Nucleus</keyword>
<comment type="subcellular location">
    <subcellularLocation>
        <location evidence="1">Nucleus</location>
    </subcellularLocation>
</comment>
<evidence type="ECO:0000256" key="6">
    <source>
        <dbReference type="ARBA" id="ARBA00023163"/>
    </source>
</evidence>
<comment type="caution">
    <text evidence="11">The sequence shown here is derived from an EMBL/GenBank/DDBJ whole genome shotgun (WGS) entry which is preliminary data.</text>
</comment>
<protein>
    <recommendedName>
        <fullName evidence="10">BED-type domain-containing protein</fullName>
    </recommendedName>
</protein>
<keyword evidence="6" id="KW-0804">Transcription</keyword>
<name>A0A8J2JEW1_9HEXA</name>
<gene>
    <name evidence="11" type="ORF">AFUS01_LOCUS8246</name>
</gene>
<dbReference type="AlphaFoldDB" id="A0A8J2JEW1"/>
<dbReference type="PANTHER" id="PTHR46481">
    <property type="entry name" value="ZINC FINGER BED DOMAIN-CONTAINING PROTEIN 4"/>
    <property type="match status" value="1"/>
</dbReference>
<dbReference type="GO" id="GO:0008270">
    <property type="term" value="F:zinc ion binding"/>
    <property type="evidence" value="ECO:0007669"/>
    <property type="project" value="UniProtKB-KW"/>
</dbReference>
<evidence type="ECO:0000256" key="1">
    <source>
        <dbReference type="ARBA" id="ARBA00004123"/>
    </source>
</evidence>
<keyword evidence="5" id="KW-0805">Transcription regulation</keyword>
<keyword evidence="3 8" id="KW-0863">Zinc-finger</keyword>
<evidence type="ECO:0000313" key="11">
    <source>
        <dbReference type="EMBL" id="CAG7718885.1"/>
    </source>
</evidence>
<evidence type="ECO:0000256" key="7">
    <source>
        <dbReference type="ARBA" id="ARBA00023242"/>
    </source>
</evidence>
<dbReference type="EMBL" id="CAJVCH010056841">
    <property type="protein sequence ID" value="CAG7718885.1"/>
    <property type="molecule type" value="Genomic_DNA"/>
</dbReference>